<organism evidence="1 2">
    <name type="scientific">Dovyalis caffra</name>
    <dbReference type="NCBI Taxonomy" id="77055"/>
    <lineage>
        <taxon>Eukaryota</taxon>
        <taxon>Viridiplantae</taxon>
        <taxon>Streptophyta</taxon>
        <taxon>Embryophyta</taxon>
        <taxon>Tracheophyta</taxon>
        <taxon>Spermatophyta</taxon>
        <taxon>Magnoliopsida</taxon>
        <taxon>eudicotyledons</taxon>
        <taxon>Gunneridae</taxon>
        <taxon>Pentapetalae</taxon>
        <taxon>rosids</taxon>
        <taxon>fabids</taxon>
        <taxon>Malpighiales</taxon>
        <taxon>Salicaceae</taxon>
        <taxon>Flacourtieae</taxon>
        <taxon>Dovyalis</taxon>
    </lineage>
</organism>
<evidence type="ECO:0000313" key="2">
    <source>
        <dbReference type="Proteomes" id="UP001314170"/>
    </source>
</evidence>
<comment type="caution">
    <text evidence="1">The sequence shown here is derived from an EMBL/GenBank/DDBJ whole genome shotgun (WGS) entry which is preliminary data.</text>
</comment>
<reference evidence="1 2" key="1">
    <citation type="submission" date="2024-01" db="EMBL/GenBank/DDBJ databases">
        <authorList>
            <person name="Waweru B."/>
        </authorList>
    </citation>
    <scope>NUCLEOTIDE SEQUENCE [LARGE SCALE GENOMIC DNA]</scope>
</reference>
<keyword evidence="2" id="KW-1185">Reference proteome</keyword>
<dbReference type="AlphaFoldDB" id="A0AAV1RDT8"/>
<sequence>MKQKFSGTSSAGFRKQVWWGFHSWSLVDEDTYIQLDIDLIMGAIMELSLELIEMSLLIMEVVSDVRDIREGCPYCGTALK</sequence>
<proteinExistence type="predicted"/>
<dbReference type="Proteomes" id="UP001314170">
    <property type="component" value="Unassembled WGS sequence"/>
</dbReference>
<evidence type="ECO:0000313" key="1">
    <source>
        <dbReference type="EMBL" id="CAK7332197.1"/>
    </source>
</evidence>
<name>A0AAV1RDT8_9ROSI</name>
<gene>
    <name evidence="1" type="ORF">DCAF_LOCUS8858</name>
</gene>
<protein>
    <submittedName>
        <fullName evidence="1">Uncharacterized protein</fullName>
    </submittedName>
</protein>
<accession>A0AAV1RDT8</accession>
<dbReference type="EMBL" id="CAWUPB010000913">
    <property type="protein sequence ID" value="CAK7332197.1"/>
    <property type="molecule type" value="Genomic_DNA"/>
</dbReference>